<reference evidence="11 12" key="1">
    <citation type="journal article" date="2009" name="Mikrobiologiia">
        <title>[Phenanthren biodegradation and interaction of Pseudomonas putida BS3701 and Burkholderia sp.BS3702 in plant rhizosphere].</title>
        <authorList>
            <person name="Ovchinnikova A.A."/>
            <person name="Vetrova A.A."/>
            <person name="Filonov A.E."/>
            <person name="Boronin A.M."/>
        </authorList>
    </citation>
    <scope>NUCLEOTIDE SEQUENCE [LARGE SCALE GENOMIC DNA]</scope>
    <source>
        <strain evidence="11 12">BS3701</strain>
    </source>
</reference>
<dbReference type="GO" id="GO:0006865">
    <property type="term" value="P:amino acid transport"/>
    <property type="evidence" value="ECO:0007669"/>
    <property type="project" value="UniProtKB-KW"/>
</dbReference>
<evidence type="ECO:0000313" key="12">
    <source>
        <dbReference type="Proteomes" id="UP000510934"/>
    </source>
</evidence>
<feature type="transmembrane region" description="Helical" evidence="9">
    <location>
        <begin position="453"/>
        <end position="475"/>
    </location>
</feature>
<feature type="domain" description="Amino acid permease/ SLC12A" evidence="10">
    <location>
        <begin position="38"/>
        <end position="478"/>
    </location>
</feature>
<gene>
    <name evidence="11" type="ORF">H0H12_11055</name>
</gene>
<evidence type="ECO:0000256" key="9">
    <source>
        <dbReference type="SAM" id="Phobius"/>
    </source>
</evidence>
<name>A0A7D6A0Q1_PSEPU</name>
<dbReference type="Gene3D" id="1.20.1740.10">
    <property type="entry name" value="Amino acid/polyamine transporter I"/>
    <property type="match status" value="1"/>
</dbReference>
<dbReference type="InterPro" id="IPR004841">
    <property type="entry name" value="AA-permease/SLC12A_dom"/>
</dbReference>
<feature type="transmembrane region" description="Helical" evidence="9">
    <location>
        <begin position="312"/>
        <end position="337"/>
    </location>
</feature>
<dbReference type="PANTHER" id="PTHR43495">
    <property type="entry name" value="GABA PERMEASE"/>
    <property type="match status" value="1"/>
</dbReference>
<feature type="transmembrane region" description="Helical" evidence="9">
    <location>
        <begin position="40"/>
        <end position="60"/>
    </location>
</feature>
<feature type="transmembrane region" description="Helical" evidence="9">
    <location>
        <begin position="358"/>
        <end position="381"/>
    </location>
</feature>
<dbReference type="GO" id="GO:0055085">
    <property type="term" value="P:transmembrane transport"/>
    <property type="evidence" value="ECO:0007669"/>
    <property type="project" value="InterPro"/>
</dbReference>
<keyword evidence="7 9" id="KW-1133">Transmembrane helix</keyword>
<evidence type="ECO:0000256" key="3">
    <source>
        <dbReference type="ARBA" id="ARBA00022448"/>
    </source>
</evidence>
<dbReference type="FunFam" id="1.20.1740.10:FF:000001">
    <property type="entry name" value="Amino acid permease"/>
    <property type="match status" value="1"/>
</dbReference>
<feature type="transmembrane region" description="Helical" evidence="9">
    <location>
        <begin position="149"/>
        <end position="168"/>
    </location>
</feature>
<dbReference type="PANTHER" id="PTHR43495:SF1">
    <property type="entry name" value="L-ASPARAGINE PERMEASE"/>
    <property type="match status" value="1"/>
</dbReference>
<keyword evidence="4" id="KW-1003">Cell membrane</keyword>
<dbReference type="InterPro" id="IPR004840">
    <property type="entry name" value="Amino_acid_permease_CS"/>
</dbReference>
<protein>
    <submittedName>
        <fullName evidence="11">Amino acid permease</fullName>
    </submittedName>
</protein>
<keyword evidence="8 9" id="KW-0472">Membrane</keyword>
<feature type="transmembrane region" description="Helical" evidence="9">
    <location>
        <begin position="387"/>
        <end position="406"/>
    </location>
</feature>
<dbReference type="Pfam" id="PF00324">
    <property type="entry name" value="AA_permease"/>
    <property type="match status" value="1"/>
</dbReference>
<proteinExistence type="inferred from homology"/>
<feature type="transmembrane region" description="Helical" evidence="9">
    <location>
        <begin position="109"/>
        <end position="137"/>
    </location>
</feature>
<dbReference type="AlphaFoldDB" id="A0A7D6A0Q1"/>
<evidence type="ECO:0000256" key="1">
    <source>
        <dbReference type="ARBA" id="ARBA00004651"/>
    </source>
</evidence>
<dbReference type="PIRSF" id="PIRSF006060">
    <property type="entry name" value="AA_transporter"/>
    <property type="match status" value="1"/>
</dbReference>
<dbReference type="PROSITE" id="PS00218">
    <property type="entry name" value="AMINO_ACID_PERMEASE_1"/>
    <property type="match status" value="1"/>
</dbReference>
<evidence type="ECO:0000256" key="8">
    <source>
        <dbReference type="ARBA" id="ARBA00023136"/>
    </source>
</evidence>
<keyword evidence="5 9" id="KW-0812">Transmembrane</keyword>
<comment type="similarity">
    <text evidence="2">Belongs to the amino acid-polyamine-organocation (APC) superfamily. Amino acid transporter (AAT) (TC 2.A.3.1) family.</text>
</comment>
<evidence type="ECO:0000256" key="6">
    <source>
        <dbReference type="ARBA" id="ARBA00022970"/>
    </source>
</evidence>
<feature type="transmembrane region" description="Helical" evidence="9">
    <location>
        <begin position="180"/>
        <end position="201"/>
    </location>
</feature>
<evidence type="ECO:0000256" key="2">
    <source>
        <dbReference type="ARBA" id="ARBA00008583"/>
    </source>
</evidence>
<evidence type="ECO:0000256" key="4">
    <source>
        <dbReference type="ARBA" id="ARBA00022475"/>
    </source>
</evidence>
<feature type="transmembrane region" description="Helical" evidence="9">
    <location>
        <begin position="427"/>
        <end position="447"/>
    </location>
</feature>
<comment type="subcellular location">
    <subcellularLocation>
        <location evidence="1">Cell membrane</location>
        <topology evidence="1">Multi-pass membrane protein</topology>
    </subcellularLocation>
</comment>
<feature type="transmembrane region" description="Helical" evidence="9">
    <location>
        <begin position="66"/>
        <end position="89"/>
    </location>
</feature>
<feature type="transmembrane region" description="Helical" evidence="9">
    <location>
        <begin position="267"/>
        <end position="292"/>
    </location>
</feature>
<organism evidence="11 12">
    <name type="scientific">Pseudomonas putida</name>
    <name type="common">Arthrobacter siderocapsulatus</name>
    <dbReference type="NCBI Taxonomy" id="303"/>
    <lineage>
        <taxon>Bacteria</taxon>
        <taxon>Pseudomonadati</taxon>
        <taxon>Pseudomonadota</taxon>
        <taxon>Gammaproteobacteria</taxon>
        <taxon>Pseudomonadales</taxon>
        <taxon>Pseudomonadaceae</taxon>
        <taxon>Pseudomonas</taxon>
    </lineage>
</organism>
<evidence type="ECO:0000313" key="11">
    <source>
        <dbReference type="EMBL" id="QLJ16417.1"/>
    </source>
</evidence>
<keyword evidence="3" id="KW-0813">Transport</keyword>
<dbReference type="Proteomes" id="UP000510934">
    <property type="component" value="Chromosome"/>
</dbReference>
<dbReference type="EMBL" id="CP059052">
    <property type="protein sequence ID" value="QLJ16417.1"/>
    <property type="molecule type" value="Genomic_DNA"/>
</dbReference>
<sequence>MSFKESVSAGPATERASRVKYVGAEDVGYKKTLRARQIQMIAIGGAVGSGLFLGAGARLSEAGPSLVFAFAVCGVFAWFIIRALGELVLHRPSTGSFVSYAREFYGEKLAYAAGWMYWTNWVTVAIAELTATALYLNFFKAYVPFLGDVPQWASALGVLAIITGINLVSVKIFGELEFWFAFFKVAALVTFLCVGVYMVIFGTPIDGHVPGFQFISDHGGWFPYGVMPAVILIQGVVFAYGSIELVGTAAGEAQDVEKVMPKAIRAVVFRIVVFYVGTILLLSLLMPSSSYIPGVSPLVTFFGAIGVRGADAIMNMVLFTAAISSLNAGIYTTGRILRSLAVTGSAPPFLVKMNSNGVPFAGIMFTTIASLVGVAMNAFLPGQAFEIAMSLTAILMLGAWGVIILCQLKLFKLSQQGLIERPKFRMLFAPYSGYATLAFFVLVFILIACDYPVGTYSAASIPFYAAVLVIGWYVVRGRVYGIANGKLKFDENQELVLTTAAEANEELAVKPTLKEAQ</sequence>
<accession>A0A7D6A0Q1</accession>
<dbReference type="RefSeq" id="WP_180689743.1">
    <property type="nucleotide sequence ID" value="NZ_CP059052.1"/>
</dbReference>
<evidence type="ECO:0000256" key="5">
    <source>
        <dbReference type="ARBA" id="ARBA00022692"/>
    </source>
</evidence>
<evidence type="ECO:0000259" key="10">
    <source>
        <dbReference type="Pfam" id="PF00324"/>
    </source>
</evidence>
<feature type="transmembrane region" description="Helical" evidence="9">
    <location>
        <begin position="221"/>
        <end position="246"/>
    </location>
</feature>
<dbReference type="GO" id="GO:0005886">
    <property type="term" value="C:plasma membrane"/>
    <property type="evidence" value="ECO:0007669"/>
    <property type="project" value="UniProtKB-SubCell"/>
</dbReference>
<keyword evidence="6" id="KW-0029">Amino-acid transport</keyword>
<evidence type="ECO:0000256" key="7">
    <source>
        <dbReference type="ARBA" id="ARBA00022989"/>
    </source>
</evidence>